<dbReference type="PANTHER" id="PTHR46796:SF15">
    <property type="entry name" value="BLL1074 PROTEIN"/>
    <property type="match status" value="1"/>
</dbReference>
<evidence type="ECO:0000313" key="6">
    <source>
        <dbReference type="Proteomes" id="UP001206206"/>
    </source>
</evidence>
<dbReference type="Gene3D" id="1.10.10.60">
    <property type="entry name" value="Homeodomain-like"/>
    <property type="match status" value="1"/>
</dbReference>
<accession>A0ABT1P6N7</accession>
<keyword evidence="2" id="KW-0238">DNA-binding</keyword>
<dbReference type="EMBL" id="JANFNH010000001">
    <property type="protein sequence ID" value="MCQ4041048.1"/>
    <property type="molecule type" value="Genomic_DNA"/>
</dbReference>
<dbReference type="Proteomes" id="UP001206206">
    <property type="component" value="Unassembled WGS sequence"/>
</dbReference>
<sequence length="320" mass="34444">MFIEEGPQPSTAHRLLSTAAAPEQWWPSLADPRGRDVVKGRSHALVFGEPDPRLRGYVLSYTGIRNAGPDAPYAQRVPPECGVMLTVSLSGASPGRVNAAQGPAALPVVGVTGLHDSFYVVDRRATSGSTLLVALTPPGAYALFGVAMHALANTHVALSDLMGRRADRLAERLAGARTWHERFAVLDEVLVPGCTHGRTPDKSLVLAWQRIARTHGRLRIGQLVDEIGCSPRHLEKKFGEQTGLPPKTVARIWRFQRAAHLLLTAPEQSIAQVAHVCGYTDQAHLNRDFRILAGCTPTRLVGPRGPGQIRSMAATSSGLP</sequence>
<evidence type="ECO:0000313" key="5">
    <source>
        <dbReference type="EMBL" id="MCQ4041048.1"/>
    </source>
</evidence>
<dbReference type="InterPro" id="IPR018060">
    <property type="entry name" value="HTH_AraC"/>
</dbReference>
<evidence type="ECO:0000259" key="4">
    <source>
        <dbReference type="PROSITE" id="PS01124"/>
    </source>
</evidence>
<organism evidence="5 6">
    <name type="scientific">Streptantibioticus rubrisoli</name>
    <dbReference type="NCBI Taxonomy" id="1387313"/>
    <lineage>
        <taxon>Bacteria</taxon>
        <taxon>Bacillati</taxon>
        <taxon>Actinomycetota</taxon>
        <taxon>Actinomycetes</taxon>
        <taxon>Kitasatosporales</taxon>
        <taxon>Streptomycetaceae</taxon>
        <taxon>Streptantibioticus</taxon>
    </lineage>
</organism>
<dbReference type="SMART" id="SM00342">
    <property type="entry name" value="HTH_ARAC"/>
    <property type="match status" value="1"/>
</dbReference>
<dbReference type="PROSITE" id="PS01124">
    <property type="entry name" value="HTH_ARAC_FAMILY_2"/>
    <property type="match status" value="1"/>
</dbReference>
<evidence type="ECO:0000256" key="1">
    <source>
        <dbReference type="ARBA" id="ARBA00023015"/>
    </source>
</evidence>
<dbReference type="PANTHER" id="PTHR46796">
    <property type="entry name" value="HTH-TYPE TRANSCRIPTIONAL ACTIVATOR RHAS-RELATED"/>
    <property type="match status" value="1"/>
</dbReference>
<proteinExistence type="predicted"/>
<reference evidence="5 6" key="1">
    <citation type="submission" date="2022-06" db="EMBL/GenBank/DDBJ databases">
        <title>Draft genome sequence of type strain Streptomyces rubrisoli DSM 42083.</title>
        <authorList>
            <person name="Duangmal K."/>
            <person name="Klaysubun C."/>
        </authorList>
    </citation>
    <scope>NUCLEOTIDE SEQUENCE [LARGE SCALE GENOMIC DNA]</scope>
    <source>
        <strain evidence="5 6">DSM 42083</strain>
    </source>
</reference>
<comment type="caution">
    <text evidence="5">The sequence shown here is derived from an EMBL/GenBank/DDBJ whole genome shotgun (WGS) entry which is preliminary data.</text>
</comment>
<feature type="domain" description="HTH araC/xylS-type" evidence="4">
    <location>
        <begin position="201"/>
        <end position="303"/>
    </location>
</feature>
<protein>
    <submittedName>
        <fullName evidence="5">Helix-turn-helix transcriptional regulator</fullName>
    </submittedName>
</protein>
<evidence type="ECO:0000256" key="3">
    <source>
        <dbReference type="ARBA" id="ARBA00023163"/>
    </source>
</evidence>
<dbReference type="Pfam" id="PF12833">
    <property type="entry name" value="HTH_18"/>
    <property type="match status" value="1"/>
</dbReference>
<dbReference type="InterPro" id="IPR046532">
    <property type="entry name" value="DUF6597"/>
</dbReference>
<dbReference type="Pfam" id="PF20240">
    <property type="entry name" value="DUF6597"/>
    <property type="match status" value="1"/>
</dbReference>
<dbReference type="InterPro" id="IPR009057">
    <property type="entry name" value="Homeodomain-like_sf"/>
</dbReference>
<keyword evidence="1" id="KW-0805">Transcription regulation</keyword>
<name>A0ABT1P6N7_9ACTN</name>
<dbReference type="RefSeq" id="WP_255924983.1">
    <property type="nucleotide sequence ID" value="NZ_JANFNH010000001.1"/>
</dbReference>
<dbReference type="SUPFAM" id="SSF46689">
    <property type="entry name" value="Homeodomain-like"/>
    <property type="match status" value="1"/>
</dbReference>
<keyword evidence="6" id="KW-1185">Reference proteome</keyword>
<dbReference type="InterPro" id="IPR050204">
    <property type="entry name" value="AraC_XylS_family_regulators"/>
</dbReference>
<keyword evidence="3" id="KW-0804">Transcription</keyword>
<evidence type="ECO:0000256" key="2">
    <source>
        <dbReference type="ARBA" id="ARBA00023125"/>
    </source>
</evidence>
<gene>
    <name evidence="5" type="ORF">NON19_03165</name>
</gene>